<dbReference type="RefSeq" id="WP_199041378.1">
    <property type="nucleotide sequence ID" value="NZ_JAELXS010000017.1"/>
</dbReference>
<reference evidence="2" key="1">
    <citation type="submission" date="2020-12" db="EMBL/GenBank/DDBJ databases">
        <title>Hymenobacter sp.</title>
        <authorList>
            <person name="Kim M.K."/>
        </authorList>
    </citation>
    <scope>NUCLEOTIDE SEQUENCE [LARGE SCALE GENOMIC DNA]</scope>
    <source>
        <strain evidence="2">BT553</strain>
    </source>
</reference>
<organism evidence="1 2">
    <name type="scientific">Sphingomonas mollis</name>
    <dbReference type="NCBI Taxonomy" id="2795726"/>
    <lineage>
        <taxon>Bacteria</taxon>
        <taxon>Pseudomonadati</taxon>
        <taxon>Pseudomonadota</taxon>
        <taxon>Alphaproteobacteria</taxon>
        <taxon>Sphingomonadales</taxon>
        <taxon>Sphingomonadaceae</taxon>
        <taxon>Sphingomonas</taxon>
    </lineage>
</organism>
<evidence type="ECO:0000313" key="1">
    <source>
        <dbReference type="EMBL" id="MBJ6123608.1"/>
    </source>
</evidence>
<comment type="caution">
    <text evidence="1">The sequence shown here is derived from an EMBL/GenBank/DDBJ whole genome shotgun (WGS) entry which is preliminary data.</text>
</comment>
<dbReference type="EMBL" id="JAELXS010000017">
    <property type="protein sequence ID" value="MBJ6123608.1"/>
    <property type="molecule type" value="Genomic_DNA"/>
</dbReference>
<name>A0ABS0XUB0_9SPHN</name>
<accession>A0ABS0XUB0</accession>
<proteinExistence type="predicted"/>
<dbReference type="Proteomes" id="UP000640426">
    <property type="component" value="Unassembled WGS sequence"/>
</dbReference>
<gene>
    <name evidence="1" type="primary">mobC</name>
    <name evidence="1" type="ORF">JAO74_17655</name>
</gene>
<protein>
    <submittedName>
        <fullName evidence="1">Plasmid mobilization relaxosome protein MobC</fullName>
    </submittedName>
</protein>
<sequence>MTTLATFSIRLDAAAMSRFDAIAAGQGGRSALLRQLIAKRIADDFDAYSEVGEGPPRDRTVRIHLSASEAAVVAEHARGLAVTPARWISLLVRRRIRIGPRVDFGWRVLLVDIRRQLRGVARNLNQATRAVNAAMMEDSGLDLSREVGRLLDMRMEVAEQVGAMDAALLADYAYWQVPA</sequence>
<keyword evidence="2" id="KW-1185">Reference proteome</keyword>
<evidence type="ECO:0000313" key="2">
    <source>
        <dbReference type="Proteomes" id="UP000640426"/>
    </source>
</evidence>